<accession>A0AA86JK88</accession>
<gene>
    <name evidence="1" type="ORF">CNEO_42652</name>
</gene>
<reference evidence="1" key="1">
    <citation type="submission" date="2021-10" db="EMBL/GenBank/DDBJ databases">
        <authorList>
            <person name="Mesa V."/>
        </authorList>
    </citation>
    <scope>NUCLEOTIDE SEQUENCE</scope>
    <source>
        <strain evidence="1">CC3_PB</strain>
    </source>
</reference>
<dbReference type="AlphaFoldDB" id="A0AA86JK88"/>
<sequence length="50" mass="5993">MYNNRNPIYDMLDCREILAKNSNDRGCAQKCLLQKQVLDKQFWNSLCQRI</sequence>
<name>A0AA86JK88_9CLOT</name>
<dbReference type="EMBL" id="CAKJVE010000004">
    <property type="protein sequence ID" value="CAG9706777.1"/>
    <property type="molecule type" value="Genomic_DNA"/>
</dbReference>
<comment type="caution">
    <text evidence="1">The sequence shown here is derived from an EMBL/GenBank/DDBJ whole genome shotgun (WGS) entry which is preliminary data.</text>
</comment>
<protein>
    <submittedName>
        <fullName evidence="1">Uncharacterized protein</fullName>
    </submittedName>
</protein>
<evidence type="ECO:0000313" key="2">
    <source>
        <dbReference type="Proteomes" id="UP000789738"/>
    </source>
</evidence>
<proteinExistence type="predicted"/>
<evidence type="ECO:0000313" key="1">
    <source>
        <dbReference type="EMBL" id="CAG9706777.1"/>
    </source>
</evidence>
<organism evidence="1 2">
    <name type="scientific">Clostridium neonatale</name>
    <dbReference type="NCBI Taxonomy" id="137838"/>
    <lineage>
        <taxon>Bacteria</taxon>
        <taxon>Bacillati</taxon>
        <taxon>Bacillota</taxon>
        <taxon>Clostridia</taxon>
        <taxon>Eubacteriales</taxon>
        <taxon>Clostridiaceae</taxon>
        <taxon>Clostridium</taxon>
    </lineage>
</organism>
<dbReference type="Proteomes" id="UP000789738">
    <property type="component" value="Unassembled WGS sequence"/>
</dbReference>